<feature type="domain" description="HTH luxR-type" evidence="6">
    <location>
        <begin position="152"/>
        <end position="217"/>
    </location>
</feature>
<dbReference type="PANTHER" id="PTHR43214:SF24">
    <property type="entry name" value="TRANSCRIPTIONAL REGULATORY PROTEIN NARL-RELATED"/>
    <property type="match status" value="1"/>
</dbReference>
<keyword evidence="9" id="KW-1185">Reference proteome</keyword>
<dbReference type="CDD" id="cd06170">
    <property type="entry name" value="LuxR_C_like"/>
    <property type="match status" value="1"/>
</dbReference>
<evidence type="ECO:0000256" key="2">
    <source>
        <dbReference type="ARBA" id="ARBA00023015"/>
    </source>
</evidence>
<organism evidence="8 9">
    <name type="scientific">Lentzea albida</name>
    <dbReference type="NCBI Taxonomy" id="65499"/>
    <lineage>
        <taxon>Bacteria</taxon>
        <taxon>Bacillati</taxon>
        <taxon>Actinomycetota</taxon>
        <taxon>Actinomycetes</taxon>
        <taxon>Pseudonocardiales</taxon>
        <taxon>Pseudonocardiaceae</taxon>
        <taxon>Lentzea</taxon>
    </lineage>
</organism>
<proteinExistence type="predicted"/>
<sequence length="239" mass="25823">MAVRVVIVDDQPVVRAGLVAFLTAQPDLVVVGEAADGYAAIEVVGARRPDVVLMDVRMPRMDGLTAAKRLLSPAFPDGHVPKVLMLTTFDIDDHVYEALSAGASGFLLKDALPEELAAAVRVVAAGEALLAPSVTRRMIEHFVSARRMRAEEGDRLSGLTAREREILTLVAGGLSNHEIAADLVIAEQTVKSHVSRILMKQGLRDRAQAVVLGYETGLVRPGRNEVPWMSRDEAISRCE</sequence>
<dbReference type="GO" id="GO:0006355">
    <property type="term" value="P:regulation of DNA-templated transcription"/>
    <property type="evidence" value="ECO:0007669"/>
    <property type="project" value="InterPro"/>
</dbReference>
<dbReference type="EMBL" id="FOFV01000034">
    <property type="protein sequence ID" value="SES44609.1"/>
    <property type="molecule type" value="Genomic_DNA"/>
</dbReference>
<dbReference type="STRING" id="65499.SAMN04488000_1345"/>
<dbReference type="GO" id="GO:0000160">
    <property type="term" value="P:phosphorelay signal transduction system"/>
    <property type="evidence" value="ECO:0007669"/>
    <property type="project" value="InterPro"/>
</dbReference>
<dbReference type="InterPro" id="IPR000792">
    <property type="entry name" value="Tscrpt_reg_LuxR_C"/>
</dbReference>
<keyword evidence="2" id="KW-0805">Transcription regulation</keyword>
<dbReference type="RefSeq" id="WP_089928005.1">
    <property type="nucleotide sequence ID" value="NZ_FOFV01000034.1"/>
</dbReference>
<evidence type="ECO:0000256" key="1">
    <source>
        <dbReference type="ARBA" id="ARBA00022553"/>
    </source>
</evidence>
<dbReference type="SUPFAM" id="SSF52172">
    <property type="entry name" value="CheY-like"/>
    <property type="match status" value="1"/>
</dbReference>
<dbReference type="OrthoDB" id="9808843at2"/>
<dbReference type="SUPFAM" id="SSF46894">
    <property type="entry name" value="C-terminal effector domain of the bipartite response regulators"/>
    <property type="match status" value="1"/>
</dbReference>
<evidence type="ECO:0000256" key="5">
    <source>
        <dbReference type="PROSITE-ProRule" id="PRU00169"/>
    </source>
</evidence>
<evidence type="ECO:0000313" key="8">
    <source>
        <dbReference type="EMBL" id="SES44609.1"/>
    </source>
</evidence>
<keyword evidence="3" id="KW-0238">DNA-binding</keyword>
<name>A0A1H9XEY7_9PSEU</name>
<evidence type="ECO:0000259" key="7">
    <source>
        <dbReference type="PROSITE" id="PS50110"/>
    </source>
</evidence>
<dbReference type="InterPro" id="IPR011006">
    <property type="entry name" value="CheY-like_superfamily"/>
</dbReference>
<dbReference type="AlphaFoldDB" id="A0A1H9XEY7"/>
<dbReference type="Gene3D" id="3.40.50.2300">
    <property type="match status" value="1"/>
</dbReference>
<evidence type="ECO:0000259" key="6">
    <source>
        <dbReference type="PROSITE" id="PS50043"/>
    </source>
</evidence>
<dbReference type="InterPro" id="IPR058245">
    <property type="entry name" value="NreC/VraR/RcsB-like_REC"/>
</dbReference>
<dbReference type="CDD" id="cd17535">
    <property type="entry name" value="REC_NarL-like"/>
    <property type="match status" value="1"/>
</dbReference>
<evidence type="ECO:0000256" key="4">
    <source>
        <dbReference type="ARBA" id="ARBA00023163"/>
    </source>
</evidence>
<dbReference type="Proteomes" id="UP000199503">
    <property type="component" value="Unassembled WGS sequence"/>
</dbReference>
<dbReference type="PRINTS" id="PR00038">
    <property type="entry name" value="HTHLUXR"/>
</dbReference>
<dbReference type="GO" id="GO:0003677">
    <property type="term" value="F:DNA binding"/>
    <property type="evidence" value="ECO:0007669"/>
    <property type="project" value="UniProtKB-KW"/>
</dbReference>
<dbReference type="PROSITE" id="PS50110">
    <property type="entry name" value="RESPONSE_REGULATORY"/>
    <property type="match status" value="1"/>
</dbReference>
<keyword evidence="4" id="KW-0804">Transcription</keyword>
<dbReference type="PANTHER" id="PTHR43214">
    <property type="entry name" value="TWO-COMPONENT RESPONSE REGULATOR"/>
    <property type="match status" value="1"/>
</dbReference>
<feature type="domain" description="Response regulatory" evidence="7">
    <location>
        <begin position="4"/>
        <end position="124"/>
    </location>
</feature>
<dbReference type="SMART" id="SM00448">
    <property type="entry name" value="REC"/>
    <property type="match status" value="1"/>
</dbReference>
<dbReference type="SMART" id="SM00421">
    <property type="entry name" value="HTH_LUXR"/>
    <property type="match status" value="1"/>
</dbReference>
<dbReference type="InterPro" id="IPR001789">
    <property type="entry name" value="Sig_transdc_resp-reg_receiver"/>
</dbReference>
<protein>
    <submittedName>
        <fullName evidence="8">Two component transcriptional regulator, LuxR family</fullName>
    </submittedName>
</protein>
<dbReference type="InterPro" id="IPR039420">
    <property type="entry name" value="WalR-like"/>
</dbReference>
<accession>A0A1H9XEY7</accession>
<dbReference type="PROSITE" id="PS00622">
    <property type="entry name" value="HTH_LUXR_1"/>
    <property type="match status" value="1"/>
</dbReference>
<dbReference type="PROSITE" id="PS50043">
    <property type="entry name" value="HTH_LUXR_2"/>
    <property type="match status" value="1"/>
</dbReference>
<reference evidence="9" key="1">
    <citation type="submission" date="2016-10" db="EMBL/GenBank/DDBJ databases">
        <authorList>
            <person name="Varghese N."/>
            <person name="Submissions S."/>
        </authorList>
    </citation>
    <scope>NUCLEOTIDE SEQUENCE [LARGE SCALE GENOMIC DNA]</scope>
    <source>
        <strain evidence="9">DSM 44437</strain>
    </source>
</reference>
<dbReference type="Pfam" id="PF00196">
    <property type="entry name" value="GerE"/>
    <property type="match status" value="1"/>
</dbReference>
<feature type="modified residue" description="4-aspartylphosphate" evidence="5">
    <location>
        <position position="55"/>
    </location>
</feature>
<evidence type="ECO:0000313" key="9">
    <source>
        <dbReference type="Proteomes" id="UP000199503"/>
    </source>
</evidence>
<keyword evidence="1 5" id="KW-0597">Phosphoprotein</keyword>
<gene>
    <name evidence="8" type="ORF">SAMN04488000_1345</name>
</gene>
<evidence type="ECO:0000256" key="3">
    <source>
        <dbReference type="ARBA" id="ARBA00023125"/>
    </source>
</evidence>
<dbReference type="InterPro" id="IPR016032">
    <property type="entry name" value="Sig_transdc_resp-reg_C-effctor"/>
</dbReference>
<dbReference type="Pfam" id="PF00072">
    <property type="entry name" value="Response_reg"/>
    <property type="match status" value="1"/>
</dbReference>